<accession>A0A316A9H7</accession>
<keyword evidence="3" id="KW-1185">Reference proteome</keyword>
<protein>
    <submittedName>
        <fullName evidence="2">Glucose/arabinose dehydrogenase</fullName>
    </submittedName>
</protein>
<reference evidence="2 3" key="1">
    <citation type="submission" date="2018-03" db="EMBL/GenBank/DDBJ databases">
        <title>Genomic Encyclopedia of Archaeal and Bacterial Type Strains, Phase II (KMG-II): from individual species to whole genera.</title>
        <authorList>
            <person name="Goeker M."/>
        </authorList>
    </citation>
    <scope>NUCLEOTIDE SEQUENCE [LARGE SCALE GENOMIC DNA]</scope>
    <source>
        <strain evidence="2 3">DSM 100346</strain>
    </source>
</reference>
<gene>
    <name evidence="2" type="ORF">CLV98_11855</name>
</gene>
<dbReference type="PANTHER" id="PTHR19328">
    <property type="entry name" value="HEDGEHOG-INTERACTING PROTEIN"/>
    <property type="match status" value="1"/>
</dbReference>
<dbReference type="EMBL" id="QGDT01000018">
    <property type="protein sequence ID" value="PWJ54293.1"/>
    <property type="molecule type" value="Genomic_DNA"/>
</dbReference>
<comment type="caution">
    <text evidence="2">The sequence shown here is derived from an EMBL/GenBank/DDBJ whole genome shotgun (WGS) entry which is preliminary data.</text>
</comment>
<dbReference type="Proteomes" id="UP000245880">
    <property type="component" value="Unassembled WGS sequence"/>
</dbReference>
<dbReference type="AlphaFoldDB" id="A0A316A9H7"/>
<dbReference type="Pfam" id="PF07995">
    <property type="entry name" value="GSDH"/>
    <property type="match status" value="1"/>
</dbReference>
<name>A0A316A9H7_9BACT</name>
<dbReference type="InterPro" id="IPR012938">
    <property type="entry name" value="Glc/Sorbosone_DH"/>
</dbReference>
<dbReference type="SUPFAM" id="SSF50952">
    <property type="entry name" value="Soluble quinoprotein glucose dehydrogenase"/>
    <property type="match status" value="1"/>
</dbReference>
<evidence type="ECO:0000313" key="3">
    <source>
        <dbReference type="Proteomes" id="UP000245880"/>
    </source>
</evidence>
<sequence>MKMNSNTNVWRRSLGQGLAAITVSLGLASFQNIDTAAASEKSIEERYQVDTVATGLTMPWASALLPNGDLLVTERVGKLRLVKNGVLDPQEITGLPEILYKGQGGLLDINLHPDYAKNGWIYLSYSSPKKAGEPGDDAGANTALLRAKLKGHALVEVQHLFKALPNVKSNPHYGGRIVFDGKGYVFLSLGERGQKEKAQDLSKDQGKIVRLHDNGKIPTDNPFVKTKNADPAIWTYGHRNPQGLIYNKKTGVLWEHEHGPQGGDELNIIEKGNNYGWPVITYGIDYDNSIISEDTVKAGMEQPITFWRPSIAPCGMTLVDNSKFEDWNGDLLVGSLKFWYLQHLTLEGNKVTKREVIFEKLGRVRDVRQGHDGNIYVVLENSGKVVRISPKN</sequence>
<dbReference type="PANTHER" id="PTHR19328:SF75">
    <property type="entry name" value="ALDOSE SUGAR DEHYDROGENASE YLII"/>
    <property type="match status" value="1"/>
</dbReference>
<dbReference type="Gene3D" id="2.120.10.30">
    <property type="entry name" value="TolB, C-terminal domain"/>
    <property type="match status" value="1"/>
</dbReference>
<proteinExistence type="predicted"/>
<evidence type="ECO:0000259" key="1">
    <source>
        <dbReference type="Pfam" id="PF07995"/>
    </source>
</evidence>
<feature type="domain" description="Glucose/Sorbosone dehydrogenase" evidence="1">
    <location>
        <begin position="56"/>
        <end position="387"/>
    </location>
</feature>
<organism evidence="2 3">
    <name type="scientific">Dyadobacter jejuensis</name>
    <dbReference type="NCBI Taxonomy" id="1082580"/>
    <lineage>
        <taxon>Bacteria</taxon>
        <taxon>Pseudomonadati</taxon>
        <taxon>Bacteroidota</taxon>
        <taxon>Cytophagia</taxon>
        <taxon>Cytophagales</taxon>
        <taxon>Spirosomataceae</taxon>
        <taxon>Dyadobacter</taxon>
    </lineage>
</organism>
<dbReference type="InterPro" id="IPR011041">
    <property type="entry name" value="Quinoprot_gluc/sorb_DH_b-prop"/>
</dbReference>
<evidence type="ECO:0000313" key="2">
    <source>
        <dbReference type="EMBL" id="PWJ54293.1"/>
    </source>
</evidence>
<dbReference type="InterPro" id="IPR011042">
    <property type="entry name" value="6-blade_b-propeller_TolB-like"/>
</dbReference>